<comment type="caution">
    <text evidence="2">The sequence shown here is derived from an EMBL/GenBank/DDBJ whole genome shotgun (WGS) entry which is preliminary data.</text>
</comment>
<dbReference type="AlphaFoldDB" id="A0A7H4M129"/>
<organism evidence="2 3">
    <name type="scientific">Klebsiella michiganensis</name>
    <dbReference type="NCBI Taxonomy" id="1134687"/>
    <lineage>
        <taxon>Bacteria</taxon>
        <taxon>Pseudomonadati</taxon>
        <taxon>Pseudomonadota</taxon>
        <taxon>Gammaproteobacteria</taxon>
        <taxon>Enterobacterales</taxon>
        <taxon>Enterobacteriaceae</taxon>
        <taxon>Klebsiella/Raoultella group</taxon>
        <taxon>Klebsiella</taxon>
    </lineage>
</organism>
<dbReference type="Proteomes" id="UP000255050">
    <property type="component" value="Unassembled WGS sequence"/>
</dbReference>
<accession>A0A7H4M129</accession>
<proteinExistence type="predicted"/>
<evidence type="ECO:0000313" key="3">
    <source>
        <dbReference type="Proteomes" id="UP000255050"/>
    </source>
</evidence>
<reference evidence="2 3" key="1">
    <citation type="submission" date="2018-06" db="EMBL/GenBank/DDBJ databases">
        <authorList>
            <consortium name="Pathogen Informatics"/>
            <person name="Doyle S."/>
        </authorList>
    </citation>
    <scope>NUCLEOTIDE SEQUENCE [LARGE SCALE GENOMIC DNA]</scope>
    <source>
        <strain evidence="2 3">NCTC11694</strain>
    </source>
</reference>
<name>A0A7H4M129_9ENTR</name>
<dbReference type="EMBL" id="UGJR01000002">
    <property type="protein sequence ID" value="STR42105.1"/>
    <property type="molecule type" value="Genomic_DNA"/>
</dbReference>
<feature type="domain" description="YagK/YfjJ C-terminal" evidence="1">
    <location>
        <begin position="30"/>
        <end position="202"/>
    </location>
</feature>
<dbReference type="InterPro" id="IPR057271">
    <property type="entry name" value="YagK_YfjJ_C"/>
</dbReference>
<gene>
    <name evidence="2" type="ORF">NCTC11694_03314</name>
</gene>
<sequence length="204" mass="24129">MSKKGIIKTQYGDGIETIKKRIKETIVKSLNIHPRTALIRLDLRFPREDMFYRDDPAVITRFFKSLNERIPVYLKNKRKSGVRAHNTTLRYVWVREFGKQGKHYHIALLVNKDTIHYMNAFQTDKGNFYTMIADSWLSALEINNIRKRCLVHLPLNCTYYLYKKDLINGDIDKVYESIKNRMDYLIKVTQKKSDGERNFGCSVK</sequence>
<protein>
    <submittedName>
        <fullName evidence="2">Protein of uncharacterized function (DUF3296)</fullName>
    </submittedName>
</protein>
<evidence type="ECO:0000259" key="1">
    <source>
        <dbReference type="Pfam" id="PF11726"/>
    </source>
</evidence>
<dbReference type="Pfam" id="PF11726">
    <property type="entry name" value="YagK_YfjJ_C"/>
    <property type="match status" value="1"/>
</dbReference>
<evidence type="ECO:0000313" key="2">
    <source>
        <dbReference type="EMBL" id="STR42105.1"/>
    </source>
</evidence>